<dbReference type="AlphaFoldDB" id="A0A2S1R2V4"/>
<keyword evidence="1" id="KW-0732">Signal</keyword>
<evidence type="ECO:0000313" key="3">
    <source>
        <dbReference type="Proteomes" id="UP000244929"/>
    </source>
</evidence>
<sequence length="205" mass="22390">MKTLFALCGLLFLLAGCNSASSGTTAPQSFSATSGKGLAIGTITFEGDTPANDIYRFFYGPTSGDKKFIRRNAGKIMMKAGRENGRNFTGDFNNSKTYLFVIEAEPGSYAFTQYNHLDHIGPMGSLTSSRKFAIPFEIKKGEIAYIGELNYKDKAEAGTPKIFVSGAFERDMAEFRKKFPGIDWSATQDKTVKSGDKGNGMVEFL</sequence>
<name>A0A2S1R2V4_9FLAO</name>
<evidence type="ECO:0000313" key="2">
    <source>
        <dbReference type="EMBL" id="AWH86861.1"/>
    </source>
</evidence>
<dbReference type="OrthoDB" id="1425333at2"/>
<evidence type="ECO:0008006" key="4">
    <source>
        <dbReference type="Google" id="ProtNLM"/>
    </source>
</evidence>
<dbReference type="RefSeq" id="WP_108779581.1">
    <property type="nucleotide sequence ID" value="NZ_CP029186.1"/>
</dbReference>
<feature type="signal peptide" evidence="1">
    <location>
        <begin position="1"/>
        <end position="22"/>
    </location>
</feature>
<feature type="chain" id="PRO_5015765659" description="DUF2846 domain-containing protein" evidence="1">
    <location>
        <begin position="23"/>
        <end position="205"/>
    </location>
</feature>
<dbReference type="PROSITE" id="PS51257">
    <property type="entry name" value="PROKAR_LIPOPROTEIN"/>
    <property type="match status" value="1"/>
</dbReference>
<keyword evidence="3" id="KW-1185">Reference proteome</keyword>
<proteinExistence type="predicted"/>
<reference evidence="2 3" key="1">
    <citation type="submission" date="2018-04" db="EMBL/GenBank/DDBJ databases">
        <title>Genome sequencing of Flavobacterium sp. HYN0059.</title>
        <authorList>
            <person name="Yi H."/>
            <person name="Baek C."/>
        </authorList>
    </citation>
    <scope>NUCLEOTIDE SEQUENCE [LARGE SCALE GENOMIC DNA]</scope>
    <source>
        <strain evidence="2 3">HYN0059</strain>
    </source>
</reference>
<gene>
    <name evidence="2" type="ORF">HYN59_17870</name>
</gene>
<dbReference type="Proteomes" id="UP000244929">
    <property type="component" value="Chromosome"/>
</dbReference>
<dbReference type="KEGG" id="falb:HYN59_17870"/>
<dbReference type="EMBL" id="CP029186">
    <property type="protein sequence ID" value="AWH86861.1"/>
    <property type="molecule type" value="Genomic_DNA"/>
</dbReference>
<organism evidence="2 3">
    <name type="scientific">Flavobacterium album</name>
    <dbReference type="NCBI Taxonomy" id="2175091"/>
    <lineage>
        <taxon>Bacteria</taxon>
        <taxon>Pseudomonadati</taxon>
        <taxon>Bacteroidota</taxon>
        <taxon>Flavobacteriia</taxon>
        <taxon>Flavobacteriales</taxon>
        <taxon>Flavobacteriaceae</taxon>
        <taxon>Flavobacterium</taxon>
    </lineage>
</organism>
<accession>A0A2S1R2V4</accession>
<protein>
    <recommendedName>
        <fullName evidence="4">DUF2846 domain-containing protein</fullName>
    </recommendedName>
</protein>
<evidence type="ECO:0000256" key="1">
    <source>
        <dbReference type="SAM" id="SignalP"/>
    </source>
</evidence>